<dbReference type="PANTHER" id="PTHR43130:SF3">
    <property type="entry name" value="HTH-TYPE TRANSCRIPTIONAL REGULATOR RV1931C"/>
    <property type="match status" value="1"/>
</dbReference>
<dbReference type="RefSeq" id="WP_057008289.1">
    <property type="nucleotide sequence ID" value="NZ_JYLK01000007.1"/>
</dbReference>
<evidence type="ECO:0000313" key="5">
    <source>
        <dbReference type="EMBL" id="SDS64556.1"/>
    </source>
</evidence>
<reference evidence="5 7" key="2">
    <citation type="submission" date="2016-10" db="EMBL/GenBank/DDBJ databases">
        <authorList>
            <person name="Varghese N."/>
            <person name="Submissions S."/>
        </authorList>
    </citation>
    <scope>NUCLEOTIDE SEQUENCE [LARGE SCALE GENOMIC DNA]</scope>
    <source>
        <strain evidence="5 7">BS3111</strain>
    </source>
</reference>
<reference evidence="4 6" key="1">
    <citation type="submission" date="2015-02" db="EMBL/GenBank/DDBJ databases">
        <title>Two Pseudomonas sp. nov. isolated from raw milk.</title>
        <authorList>
            <person name="Wenning M."/>
            <person name="von Neubeck M."/>
            <person name="Huptas C."/>
            <person name="Scherer S."/>
        </authorList>
    </citation>
    <scope>NUCLEOTIDE SEQUENCE [LARGE SCALE GENOMIC DNA]</scope>
    <source>
        <strain evidence="4 6">DSM 14937</strain>
    </source>
</reference>
<accession>A0A0R2ZH28</accession>
<dbReference type="EMBL" id="JYLK01000007">
    <property type="protein sequence ID" value="KRP60024.1"/>
    <property type="molecule type" value="Genomic_DNA"/>
</dbReference>
<dbReference type="Proteomes" id="UP000183126">
    <property type="component" value="Chromosome I"/>
</dbReference>
<dbReference type="Proteomes" id="UP000052019">
    <property type="component" value="Unassembled WGS sequence"/>
</dbReference>
<evidence type="ECO:0000313" key="7">
    <source>
        <dbReference type="Proteomes" id="UP000183126"/>
    </source>
</evidence>
<keyword evidence="1" id="KW-0805">Transcription regulation</keyword>
<dbReference type="InterPro" id="IPR018060">
    <property type="entry name" value="HTH_AraC"/>
</dbReference>
<dbReference type="InterPro" id="IPR009057">
    <property type="entry name" value="Homeodomain-like_sf"/>
</dbReference>
<dbReference type="AlphaFoldDB" id="A0A0R2ZH28"/>
<dbReference type="Gene3D" id="1.10.10.60">
    <property type="entry name" value="Homeodomain-like"/>
    <property type="match status" value="2"/>
</dbReference>
<dbReference type="CDD" id="cd03137">
    <property type="entry name" value="GATase1_AraC_1"/>
    <property type="match status" value="1"/>
</dbReference>
<name>A0A0R2ZH28_9PSED</name>
<gene>
    <name evidence="5" type="ORF">SAMN04490205_3150</name>
    <name evidence="4" type="ORF">TU79_12670</name>
</gene>
<proteinExistence type="predicted"/>
<dbReference type="SUPFAM" id="SSF52317">
    <property type="entry name" value="Class I glutamine amidotransferase-like"/>
    <property type="match status" value="1"/>
</dbReference>
<evidence type="ECO:0000313" key="4">
    <source>
        <dbReference type="EMBL" id="KRP60024.1"/>
    </source>
</evidence>
<dbReference type="SUPFAM" id="SSF46689">
    <property type="entry name" value="Homeodomain-like"/>
    <property type="match status" value="2"/>
</dbReference>
<dbReference type="Pfam" id="PF01965">
    <property type="entry name" value="DJ-1_PfpI"/>
    <property type="match status" value="1"/>
</dbReference>
<dbReference type="Pfam" id="PF12833">
    <property type="entry name" value="HTH_18"/>
    <property type="match status" value="1"/>
</dbReference>
<dbReference type="Gene3D" id="3.40.50.880">
    <property type="match status" value="1"/>
</dbReference>
<keyword evidence="7" id="KW-1185">Reference proteome</keyword>
<organism evidence="4 6">
    <name type="scientific">Pseudomonas trivialis</name>
    <dbReference type="NCBI Taxonomy" id="200450"/>
    <lineage>
        <taxon>Bacteria</taxon>
        <taxon>Pseudomonadati</taxon>
        <taxon>Pseudomonadota</taxon>
        <taxon>Gammaproteobacteria</taxon>
        <taxon>Pseudomonadales</taxon>
        <taxon>Pseudomonadaceae</taxon>
        <taxon>Pseudomonas</taxon>
    </lineage>
</organism>
<dbReference type="PATRIC" id="fig|200450.4.peg.4569"/>
<evidence type="ECO:0000256" key="1">
    <source>
        <dbReference type="ARBA" id="ARBA00023015"/>
    </source>
</evidence>
<evidence type="ECO:0000256" key="2">
    <source>
        <dbReference type="ARBA" id="ARBA00023163"/>
    </source>
</evidence>
<dbReference type="GO" id="GO:0043565">
    <property type="term" value="F:sequence-specific DNA binding"/>
    <property type="evidence" value="ECO:0007669"/>
    <property type="project" value="InterPro"/>
</dbReference>
<feature type="domain" description="HTH araC/xylS-type" evidence="3">
    <location>
        <begin position="228"/>
        <end position="326"/>
    </location>
</feature>
<dbReference type="InterPro" id="IPR029062">
    <property type="entry name" value="Class_I_gatase-like"/>
</dbReference>
<dbReference type="OrthoDB" id="9803764at2"/>
<evidence type="ECO:0000259" key="3">
    <source>
        <dbReference type="PROSITE" id="PS01124"/>
    </source>
</evidence>
<dbReference type="PROSITE" id="PS01124">
    <property type="entry name" value="HTH_ARAC_FAMILY_2"/>
    <property type="match status" value="1"/>
</dbReference>
<evidence type="ECO:0000313" key="6">
    <source>
        <dbReference type="Proteomes" id="UP000052019"/>
    </source>
</evidence>
<keyword evidence="5" id="KW-0238">DNA-binding</keyword>
<dbReference type="SMART" id="SM00342">
    <property type="entry name" value="HTH_ARAC"/>
    <property type="match status" value="1"/>
</dbReference>
<dbReference type="GO" id="GO:0003700">
    <property type="term" value="F:DNA-binding transcription factor activity"/>
    <property type="evidence" value="ECO:0007669"/>
    <property type="project" value="InterPro"/>
</dbReference>
<dbReference type="EMBL" id="LT629760">
    <property type="protein sequence ID" value="SDS64556.1"/>
    <property type="molecule type" value="Genomic_DNA"/>
</dbReference>
<dbReference type="PANTHER" id="PTHR43130">
    <property type="entry name" value="ARAC-FAMILY TRANSCRIPTIONAL REGULATOR"/>
    <property type="match status" value="1"/>
</dbReference>
<dbReference type="InterPro" id="IPR052158">
    <property type="entry name" value="INH-QAR"/>
</dbReference>
<sequence length="330" mass="37338">MNDIESTTCRTIDIVIYPDFKSFEAIGPMTVFTYANKHLEAQEKPLGYRLRIISTTVGPITSDTLMSLHASHPLIESDLPHSVMIVGAHEIERIVEEQPEIVEWTKRVAPKVPRFAGLCSGAFFLAEAGLLNDKRATTHWRMAEVMQQKYPKVQVDIDSIFTQQGNLWTSAGVSASVDLALAFVEADFGHELALQVARDLVIFLKRPGGQSQFSANLTSQMTQSSSMRAVQEWVLSNIDQKISVPLMAERASMSLRHFTRTFHKEVKMRPSEFLEKARIDMARRLLSESELPMKSIAYKCGFSNTDQMRIGFRKYLSVTPKDYRDRFLGV</sequence>
<keyword evidence="2" id="KW-0804">Transcription</keyword>
<dbReference type="InterPro" id="IPR002818">
    <property type="entry name" value="DJ-1/PfpI"/>
</dbReference>
<protein>
    <submittedName>
        <fullName evidence="4">AraC family transcriptional regulator</fullName>
    </submittedName>
    <submittedName>
        <fullName evidence="5">Transcriptional regulator GlxA family, contains an amidase domain and an AraC-type DNA-binding HTH domain</fullName>
    </submittedName>
</protein>